<evidence type="ECO:0000313" key="2">
    <source>
        <dbReference type="EMBL" id="CAJ0601579.1"/>
    </source>
</evidence>
<comment type="caution">
    <text evidence="2">The sequence shown here is derived from an EMBL/GenBank/DDBJ whole genome shotgun (WGS) entry which is preliminary data.</text>
</comment>
<feature type="compositionally biased region" description="Low complexity" evidence="1">
    <location>
        <begin position="50"/>
        <end position="70"/>
    </location>
</feature>
<dbReference type="AlphaFoldDB" id="A0AA36M721"/>
<organism evidence="2 3">
    <name type="scientific">Cylicocyclus nassatus</name>
    <name type="common">Nematode worm</name>
    <dbReference type="NCBI Taxonomy" id="53992"/>
    <lineage>
        <taxon>Eukaryota</taxon>
        <taxon>Metazoa</taxon>
        <taxon>Ecdysozoa</taxon>
        <taxon>Nematoda</taxon>
        <taxon>Chromadorea</taxon>
        <taxon>Rhabditida</taxon>
        <taxon>Rhabditina</taxon>
        <taxon>Rhabditomorpha</taxon>
        <taxon>Strongyloidea</taxon>
        <taxon>Strongylidae</taxon>
        <taxon>Cylicocyclus</taxon>
    </lineage>
</organism>
<proteinExistence type="predicted"/>
<gene>
    <name evidence="2" type="ORF">CYNAS_LOCUS13562</name>
</gene>
<reference evidence="2" key="1">
    <citation type="submission" date="2023-07" db="EMBL/GenBank/DDBJ databases">
        <authorList>
            <consortium name="CYATHOMIX"/>
        </authorList>
    </citation>
    <scope>NUCLEOTIDE SEQUENCE</scope>
    <source>
        <strain evidence="2">N/A</strain>
    </source>
</reference>
<feature type="region of interest" description="Disordered" evidence="1">
    <location>
        <begin position="39"/>
        <end position="73"/>
    </location>
</feature>
<protein>
    <submittedName>
        <fullName evidence="2">Uncharacterized protein</fullName>
    </submittedName>
</protein>
<name>A0AA36M721_CYLNA</name>
<accession>A0AA36M721</accession>
<dbReference type="Proteomes" id="UP001176961">
    <property type="component" value="Unassembled WGS sequence"/>
</dbReference>
<sequence>MSCCIAHIEIKEELNLSVPLDNPACLDVYLQHICARHETRNAPPSRKTRTTPSPETRSSPGTNPSWAKASWPPPSFLSKTSSRVDYYDKCLNKQSQICVRILCL</sequence>
<evidence type="ECO:0000256" key="1">
    <source>
        <dbReference type="SAM" id="MobiDB-lite"/>
    </source>
</evidence>
<keyword evidence="3" id="KW-1185">Reference proteome</keyword>
<dbReference type="EMBL" id="CATQJL010000305">
    <property type="protein sequence ID" value="CAJ0601579.1"/>
    <property type="molecule type" value="Genomic_DNA"/>
</dbReference>
<evidence type="ECO:0000313" key="3">
    <source>
        <dbReference type="Proteomes" id="UP001176961"/>
    </source>
</evidence>